<feature type="transmembrane region" description="Helical" evidence="2">
    <location>
        <begin position="533"/>
        <end position="553"/>
    </location>
</feature>
<dbReference type="EMBL" id="JAGPYM010000009">
    <property type="protein sequence ID" value="KAH6890586.1"/>
    <property type="molecule type" value="Genomic_DNA"/>
</dbReference>
<feature type="compositionally biased region" description="Polar residues" evidence="1">
    <location>
        <begin position="74"/>
        <end position="83"/>
    </location>
</feature>
<dbReference type="PANTHER" id="PTHR37544:SF1">
    <property type="entry name" value="PHOSPHORIBOSYLAMINOIMIDAZOLE-SUCCINOCARBOXAMIDE SYNTHASE"/>
    <property type="match status" value="1"/>
</dbReference>
<feature type="compositionally biased region" description="Low complexity" evidence="1">
    <location>
        <begin position="140"/>
        <end position="163"/>
    </location>
</feature>
<dbReference type="AlphaFoldDB" id="A0A9P8W6N4"/>
<feature type="transmembrane region" description="Helical" evidence="2">
    <location>
        <begin position="609"/>
        <end position="627"/>
    </location>
</feature>
<feature type="transmembrane region" description="Helical" evidence="2">
    <location>
        <begin position="225"/>
        <end position="247"/>
    </location>
</feature>
<feature type="transmembrane region" description="Helical" evidence="2">
    <location>
        <begin position="367"/>
        <end position="389"/>
    </location>
</feature>
<feature type="transmembrane region" description="Helical" evidence="2">
    <location>
        <begin position="333"/>
        <end position="355"/>
    </location>
</feature>
<feature type="compositionally biased region" description="Low complexity" evidence="1">
    <location>
        <begin position="86"/>
        <end position="102"/>
    </location>
</feature>
<feature type="transmembrane region" description="Helical" evidence="2">
    <location>
        <begin position="259"/>
        <end position="276"/>
    </location>
</feature>
<evidence type="ECO:0000313" key="3">
    <source>
        <dbReference type="EMBL" id="KAH6890586.1"/>
    </source>
</evidence>
<comment type="caution">
    <text evidence="3">The sequence shown here is derived from an EMBL/GenBank/DDBJ whole genome shotgun (WGS) entry which is preliminary data.</text>
</comment>
<feature type="compositionally biased region" description="Low complexity" evidence="1">
    <location>
        <begin position="47"/>
        <end position="57"/>
    </location>
</feature>
<accession>A0A9P8W6N4</accession>
<keyword evidence="2" id="KW-0812">Transmembrane</keyword>
<dbReference type="Proteomes" id="UP000777438">
    <property type="component" value="Unassembled WGS sequence"/>
</dbReference>
<keyword evidence="4" id="KW-1185">Reference proteome</keyword>
<evidence type="ECO:0000256" key="2">
    <source>
        <dbReference type="SAM" id="Phobius"/>
    </source>
</evidence>
<feature type="region of interest" description="Disordered" evidence="1">
    <location>
        <begin position="183"/>
        <end position="203"/>
    </location>
</feature>
<evidence type="ECO:0000313" key="4">
    <source>
        <dbReference type="Proteomes" id="UP000777438"/>
    </source>
</evidence>
<reference evidence="3 4" key="1">
    <citation type="journal article" date="2021" name="Nat. Commun.">
        <title>Genetic determinants of endophytism in the Arabidopsis root mycobiome.</title>
        <authorList>
            <person name="Mesny F."/>
            <person name="Miyauchi S."/>
            <person name="Thiergart T."/>
            <person name="Pickel B."/>
            <person name="Atanasova L."/>
            <person name="Karlsson M."/>
            <person name="Huettel B."/>
            <person name="Barry K.W."/>
            <person name="Haridas S."/>
            <person name="Chen C."/>
            <person name="Bauer D."/>
            <person name="Andreopoulos W."/>
            <person name="Pangilinan J."/>
            <person name="LaButti K."/>
            <person name="Riley R."/>
            <person name="Lipzen A."/>
            <person name="Clum A."/>
            <person name="Drula E."/>
            <person name="Henrissat B."/>
            <person name="Kohler A."/>
            <person name="Grigoriev I.V."/>
            <person name="Martin F.M."/>
            <person name="Hacquard S."/>
        </authorList>
    </citation>
    <scope>NUCLEOTIDE SEQUENCE [LARGE SCALE GENOMIC DNA]</scope>
    <source>
        <strain evidence="3 4">MPI-CAGE-CH-0241</strain>
    </source>
</reference>
<organism evidence="3 4">
    <name type="scientific">Thelonectria olida</name>
    <dbReference type="NCBI Taxonomy" id="1576542"/>
    <lineage>
        <taxon>Eukaryota</taxon>
        <taxon>Fungi</taxon>
        <taxon>Dikarya</taxon>
        <taxon>Ascomycota</taxon>
        <taxon>Pezizomycotina</taxon>
        <taxon>Sordariomycetes</taxon>
        <taxon>Hypocreomycetidae</taxon>
        <taxon>Hypocreales</taxon>
        <taxon>Nectriaceae</taxon>
        <taxon>Thelonectria</taxon>
    </lineage>
</organism>
<proteinExistence type="predicted"/>
<sequence length="1069" mass="115605">MAQSWNNLALHGVDPSRNRQSDLLPYDETLSSSRHSFARWPSPQPSQPASQPSTSTAHLLNNQRPLLSPPPPSHQNSSGSLSQIIVPVGPLSPRGPLSPLSPASTLQSPRSPYSPGFQPLHRGQFPLSPVTASTSSDPFATPRTTIVTGTGTTASGSASSPRTRNSHGNLDAMLEQPYFDSPPTTGGLRATGNGTGTPRGGMEVEEPAEVGVRDGWRPAWLGHRVVGAFLGVFTVLAVVGEVVNWMISQKDWESSVQGLWTFGPVVVTSILAMLWARVEAQALLYTPWIILEGRPVSGEETRRKQARRTVLLDYAAMGSFKAITKGFRNRHHLVAASVSASLILRAQVVLSTGVFHTVVEADGTKYLRIRIGMLHAMAGLFCLLGGLLLPMLYHAPSKHGITARDPTSLAGTAALLASSRHFVARLNGTGSAPLEVVAAKLTGSWYTTELHQPGRKDGDGERFQLKQLSGGLPVSAGNDGSNQSAEWVAQYRPWTIGATAQVVGVAACAILLAGLWVIYALRGSGEGLKVSDSLFLVWTFIPTLIFTAFMVLWNRIDIDSRRLAPFLKLTVNKYRFKECLGLTYMNEFGLITAGKAMNQKDWGVVFKKAMAMLGWIMPIFTAGLFAITEVAQTANLHLEPQTQFVSTTKSLKSALDTDVVERVLIRETPSYPRWTYEGWAFPELALTDKAKEWPLPNTALTAKVTALQPVLDCETITLTEGGGADLKCSAIGGSSSEKTAICSNGTSNVGVAVSSCSGLASDYNINYIWGDCSDDGTISVMRCNESISQIDVSTTFHTEYLTIDTDAIPLADTSSQRDSDVEVDISSTYVALDEMFADNSTLEGLDGFFRTLVLSRLDMRLERLLAIERQNAVGVSIRLQHGIVGAQALNSDIVRRSISSSKLRARAGDSLIDATVDYYISRLTQSRLQTVVLAVLLSITLIFGVLALRTTHRGAPLPKDPCSIAAQASLLADSTLWWRLPPGAAWMDDEDLARCLRRKTFRLGWHNAVGGRVYGIGIVQDEGKSERPAAELSTSRTNTNSELLSGRYISMAPGLYSYGDIPVGAYEKE</sequence>
<dbReference type="PANTHER" id="PTHR37544">
    <property type="entry name" value="SPRAY-RELATED"/>
    <property type="match status" value="1"/>
</dbReference>
<keyword evidence="2" id="KW-0472">Membrane</keyword>
<dbReference type="OrthoDB" id="5332281at2759"/>
<keyword evidence="2" id="KW-1133">Transmembrane helix</keyword>
<evidence type="ECO:0000256" key="1">
    <source>
        <dbReference type="SAM" id="MobiDB-lite"/>
    </source>
</evidence>
<dbReference type="InterPro" id="IPR021840">
    <property type="entry name" value="DUF3433"/>
</dbReference>
<dbReference type="Pfam" id="PF11915">
    <property type="entry name" value="DUF3433"/>
    <property type="match status" value="2"/>
</dbReference>
<feature type="transmembrane region" description="Helical" evidence="2">
    <location>
        <begin position="502"/>
        <end position="521"/>
    </location>
</feature>
<name>A0A9P8W6N4_9HYPO</name>
<feature type="transmembrane region" description="Helical" evidence="2">
    <location>
        <begin position="928"/>
        <end position="948"/>
    </location>
</feature>
<protein>
    <submittedName>
        <fullName evidence="3">Uncharacterized protein</fullName>
    </submittedName>
</protein>
<feature type="region of interest" description="Disordered" evidence="1">
    <location>
        <begin position="1"/>
        <end position="167"/>
    </location>
</feature>
<gene>
    <name evidence="3" type="ORF">B0T10DRAFT_403066</name>
</gene>